<organism evidence="3 4">
    <name type="scientific">Rhypophila decipiens</name>
    <dbReference type="NCBI Taxonomy" id="261697"/>
    <lineage>
        <taxon>Eukaryota</taxon>
        <taxon>Fungi</taxon>
        <taxon>Dikarya</taxon>
        <taxon>Ascomycota</taxon>
        <taxon>Pezizomycotina</taxon>
        <taxon>Sordariomycetes</taxon>
        <taxon>Sordariomycetidae</taxon>
        <taxon>Sordariales</taxon>
        <taxon>Naviculisporaceae</taxon>
        <taxon>Rhypophila</taxon>
    </lineage>
</organism>
<gene>
    <name evidence="3" type="ORF">QBC37DRAFT_104955</name>
</gene>
<evidence type="ECO:0000259" key="2">
    <source>
        <dbReference type="Pfam" id="PF25534"/>
    </source>
</evidence>
<reference evidence="3" key="1">
    <citation type="journal article" date="2023" name="Mol. Phylogenet. Evol.">
        <title>Genome-scale phylogeny and comparative genomics of the fungal order Sordariales.</title>
        <authorList>
            <person name="Hensen N."/>
            <person name="Bonometti L."/>
            <person name="Westerberg I."/>
            <person name="Brannstrom I.O."/>
            <person name="Guillou S."/>
            <person name="Cros-Aarteil S."/>
            <person name="Calhoun S."/>
            <person name="Haridas S."/>
            <person name="Kuo A."/>
            <person name="Mondo S."/>
            <person name="Pangilinan J."/>
            <person name="Riley R."/>
            <person name="LaButti K."/>
            <person name="Andreopoulos B."/>
            <person name="Lipzen A."/>
            <person name="Chen C."/>
            <person name="Yan M."/>
            <person name="Daum C."/>
            <person name="Ng V."/>
            <person name="Clum A."/>
            <person name="Steindorff A."/>
            <person name="Ohm R.A."/>
            <person name="Martin F."/>
            <person name="Silar P."/>
            <person name="Natvig D.O."/>
            <person name="Lalanne C."/>
            <person name="Gautier V."/>
            <person name="Ament-Velasquez S.L."/>
            <person name="Kruys A."/>
            <person name="Hutchinson M.I."/>
            <person name="Powell A.J."/>
            <person name="Barry K."/>
            <person name="Miller A.N."/>
            <person name="Grigoriev I.V."/>
            <person name="Debuchy R."/>
            <person name="Gladieux P."/>
            <person name="Hiltunen Thoren M."/>
            <person name="Johannesson H."/>
        </authorList>
    </citation>
    <scope>NUCLEOTIDE SEQUENCE</scope>
    <source>
        <strain evidence="3">PSN293</strain>
    </source>
</reference>
<dbReference type="PANTHER" id="PTHR36223:SF1">
    <property type="entry name" value="TRANSCRIPTION ELONGATION FACTOR EAF N-TERMINAL DOMAIN-CONTAINING PROTEIN"/>
    <property type="match status" value="1"/>
</dbReference>
<dbReference type="PANTHER" id="PTHR36223">
    <property type="entry name" value="BETA-LACTAMASE-TYPE TRANSPEPTIDASE FOLD DOMAIN CONTAINING PROTEIN"/>
    <property type="match status" value="1"/>
</dbReference>
<dbReference type="Pfam" id="PF25534">
    <property type="entry name" value="DUF7918"/>
    <property type="match status" value="1"/>
</dbReference>
<accession>A0AAN6XU87</accession>
<dbReference type="InterPro" id="IPR057678">
    <property type="entry name" value="DUF7918"/>
</dbReference>
<evidence type="ECO:0000256" key="1">
    <source>
        <dbReference type="SAM" id="MobiDB-lite"/>
    </source>
</evidence>
<feature type="region of interest" description="Disordered" evidence="1">
    <location>
        <begin position="279"/>
        <end position="331"/>
    </location>
</feature>
<sequence length="331" mass="37996">MVVLDDIRGLEVTVQVNGTAAKEYDNPDRNEIPELTHDDFHLAVRGQALPHVVKYIEAKPGERFEVHVQRTPHFQRIGVNLFYRVEVDGCSDNMCWSDHSSSATENWTNTVSYLLSIMETGTERHHFKFANLDVGEVENLKQAELKNQTEKTKKWGKIVVRVYHAAGQEQQEWAISKVATNKGHGRISEKAVKGKALDAVTEFDSTPSSRPKIEYRSLYSDPQKRPFAMFEFRYRTKRGLVREGIIPRTPSPTLEDEIHDMPDDEVRRLARELLARERKKSETPAVKEENRRGIKREIDLTDEDPFAADVPPYKTQRRADGALEIDLTDLD</sequence>
<feature type="domain" description="DUF7918" evidence="2">
    <location>
        <begin position="9"/>
        <end position="249"/>
    </location>
</feature>
<dbReference type="Proteomes" id="UP001301769">
    <property type="component" value="Unassembled WGS sequence"/>
</dbReference>
<name>A0AAN6XU87_9PEZI</name>
<comment type="caution">
    <text evidence="3">The sequence shown here is derived from an EMBL/GenBank/DDBJ whole genome shotgun (WGS) entry which is preliminary data.</text>
</comment>
<reference evidence="3" key="2">
    <citation type="submission" date="2023-05" db="EMBL/GenBank/DDBJ databases">
        <authorList>
            <consortium name="Lawrence Berkeley National Laboratory"/>
            <person name="Steindorff A."/>
            <person name="Hensen N."/>
            <person name="Bonometti L."/>
            <person name="Westerberg I."/>
            <person name="Brannstrom I.O."/>
            <person name="Guillou S."/>
            <person name="Cros-Aarteil S."/>
            <person name="Calhoun S."/>
            <person name="Haridas S."/>
            <person name="Kuo A."/>
            <person name="Mondo S."/>
            <person name="Pangilinan J."/>
            <person name="Riley R."/>
            <person name="Labutti K."/>
            <person name="Andreopoulos B."/>
            <person name="Lipzen A."/>
            <person name="Chen C."/>
            <person name="Yanf M."/>
            <person name="Daum C."/>
            <person name="Ng V."/>
            <person name="Clum A."/>
            <person name="Ohm R."/>
            <person name="Martin F."/>
            <person name="Silar P."/>
            <person name="Natvig D."/>
            <person name="Lalanne C."/>
            <person name="Gautier V."/>
            <person name="Ament-Velasquez S.L."/>
            <person name="Kruys A."/>
            <person name="Hutchinson M.I."/>
            <person name="Powell A.J."/>
            <person name="Barry K."/>
            <person name="Miller A.N."/>
            <person name="Grigoriev I.V."/>
            <person name="Debuchy R."/>
            <person name="Gladieux P."/>
            <person name="Thoren M.H."/>
            <person name="Johannesson H."/>
        </authorList>
    </citation>
    <scope>NUCLEOTIDE SEQUENCE</scope>
    <source>
        <strain evidence="3">PSN293</strain>
    </source>
</reference>
<dbReference type="EMBL" id="MU858329">
    <property type="protein sequence ID" value="KAK4207004.1"/>
    <property type="molecule type" value="Genomic_DNA"/>
</dbReference>
<evidence type="ECO:0000313" key="3">
    <source>
        <dbReference type="EMBL" id="KAK4207004.1"/>
    </source>
</evidence>
<evidence type="ECO:0000313" key="4">
    <source>
        <dbReference type="Proteomes" id="UP001301769"/>
    </source>
</evidence>
<protein>
    <recommendedName>
        <fullName evidence="2">DUF7918 domain-containing protein</fullName>
    </recommendedName>
</protein>
<keyword evidence="4" id="KW-1185">Reference proteome</keyword>
<dbReference type="AlphaFoldDB" id="A0AAN6XU87"/>
<feature type="compositionally biased region" description="Basic and acidic residues" evidence="1">
    <location>
        <begin position="279"/>
        <end position="299"/>
    </location>
</feature>
<proteinExistence type="predicted"/>